<dbReference type="AlphaFoldDB" id="A0A8I0P503"/>
<evidence type="ECO:0000313" key="2">
    <source>
        <dbReference type="EMBL" id="MBE1597167.1"/>
    </source>
</evidence>
<proteinExistence type="predicted"/>
<evidence type="ECO:0000256" key="1">
    <source>
        <dbReference type="SAM" id="MobiDB-lite"/>
    </source>
</evidence>
<sequence>MTPLERLLAEDIPTRPPPAPSTPRTSTGRRPWTPAEQDAHWQALCDAVGAPDTQRPALRLIRPAQAA</sequence>
<evidence type="ECO:0000313" key="3">
    <source>
        <dbReference type="Proteomes" id="UP000629287"/>
    </source>
</evidence>
<organism evidence="2 3">
    <name type="scientific">Streptomyces stelliscabiei</name>
    <dbReference type="NCBI Taxonomy" id="146820"/>
    <lineage>
        <taxon>Bacteria</taxon>
        <taxon>Bacillati</taxon>
        <taxon>Actinomycetota</taxon>
        <taxon>Actinomycetes</taxon>
        <taxon>Kitasatosporales</taxon>
        <taxon>Streptomycetaceae</taxon>
        <taxon>Streptomyces</taxon>
    </lineage>
</organism>
<dbReference type="EMBL" id="JADBGF010000001">
    <property type="protein sequence ID" value="MBE1597167.1"/>
    <property type="molecule type" value="Genomic_DNA"/>
</dbReference>
<feature type="region of interest" description="Disordered" evidence="1">
    <location>
        <begin position="1"/>
        <end position="37"/>
    </location>
</feature>
<keyword evidence="3" id="KW-1185">Reference proteome</keyword>
<feature type="compositionally biased region" description="Low complexity" evidence="1">
    <location>
        <begin position="22"/>
        <end position="34"/>
    </location>
</feature>
<protein>
    <submittedName>
        <fullName evidence="2">Uncharacterized protein</fullName>
    </submittedName>
</protein>
<comment type="caution">
    <text evidence="2">The sequence shown here is derived from an EMBL/GenBank/DDBJ whole genome shotgun (WGS) entry which is preliminary data.</text>
</comment>
<reference evidence="2 3" key="1">
    <citation type="submission" date="2020-10" db="EMBL/GenBank/DDBJ databases">
        <title>Sequencing the genomes of 1000 actinobacteria strains.</title>
        <authorList>
            <person name="Klenk H.-P."/>
        </authorList>
    </citation>
    <scope>NUCLEOTIDE SEQUENCE [LARGE SCALE GENOMIC DNA]</scope>
    <source>
        <strain evidence="2 3">DSM 41803</strain>
    </source>
</reference>
<gene>
    <name evidence="2" type="ORF">H4687_003296</name>
</gene>
<name>A0A8I0P503_9ACTN</name>
<accession>A0A8I0P503</accession>
<dbReference type="Proteomes" id="UP000629287">
    <property type="component" value="Unassembled WGS sequence"/>
</dbReference>